<evidence type="ECO:0000256" key="6">
    <source>
        <dbReference type="ARBA" id="ARBA00022989"/>
    </source>
</evidence>
<feature type="transmembrane region" description="Helical" evidence="8">
    <location>
        <begin position="80"/>
        <end position="99"/>
    </location>
</feature>
<evidence type="ECO:0000256" key="2">
    <source>
        <dbReference type="ARBA" id="ARBA00004429"/>
    </source>
</evidence>
<dbReference type="InterPro" id="IPR005964">
    <property type="entry name" value="Glc/Gal_transptr_bac"/>
</dbReference>
<dbReference type="SUPFAM" id="SSF103473">
    <property type="entry name" value="MFS general substrate transporter"/>
    <property type="match status" value="1"/>
</dbReference>
<feature type="transmembrane region" description="Helical" evidence="8">
    <location>
        <begin position="143"/>
        <end position="166"/>
    </location>
</feature>
<protein>
    <submittedName>
        <fullName evidence="9">Sugar MFS transporter</fullName>
    </submittedName>
</protein>
<accession>A0ABW9JKQ2</accession>
<evidence type="ECO:0000256" key="4">
    <source>
        <dbReference type="ARBA" id="ARBA00022475"/>
    </source>
</evidence>
<evidence type="ECO:0000256" key="5">
    <source>
        <dbReference type="ARBA" id="ARBA00022692"/>
    </source>
</evidence>
<dbReference type="PANTHER" id="PTHR43702">
    <property type="entry name" value="L-FUCOSE-PROTON SYMPORTER"/>
    <property type="match status" value="1"/>
</dbReference>
<dbReference type="NCBIfam" id="TIGR01272">
    <property type="entry name" value="gluP"/>
    <property type="match status" value="1"/>
</dbReference>
<reference evidence="9 10" key="1">
    <citation type="submission" date="2024-12" db="EMBL/GenBank/DDBJ databases">
        <authorList>
            <person name="Hu S."/>
        </authorList>
    </citation>
    <scope>NUCLEOTIDE SEQUENCE [LARGE SCALE GENOMIC DNA]</scope>
    <source>
        <strain evidence="9 10">P-25</strain>
    </source>
</reference>
<evidence type="ECO:0000256" key="7">
    <source>
        <dbReference type="ARBA" id="ARBA00023136"/>
    </source>
</evidence>
<feature type="transmembrane region" description="Helical" evidence="8">
    <location>
        <begin position="346"/>
        <end position="364"/>
    </location>
</feature>
<evidence type="ECO:0000313" key="9">
    <source>
        <dbReference type="EMBL" id="MFN0292244.1"/>
    </source>
</evidence>
<feature type="transmembrane region" description="Helical" evidence="8">
    <location>
        <begin position="289"/>
        <end position="309"/>
    </location>
</feature>
<evidence type="ECO:0000256" key="3">
    <source>
        <dbReference type="ARBA" id="ARBA00009120"/>
    </source>
</evidence>
<evidence type="ECO:0000256" key="1">
    <source>
        <dbReference type="ARBA" id="ARBA00003321"/>
    </source>
</evidence>
<dbReference type="InterPro" id="IPR011701">
    <property type="entry name" value="MFS"/>
</dbReference>
<feature type="transmembrane region" description="Helical" evidence="8">
    <location>
        <begin position="406"/>
        <end position="423"/>
    </location>
</feature>
<feature type="transmembrane region" description="Helical" evidence="8">
    <location>
        <begin position="105"/>
        <end position="122"/>
    </location>
</feature>
<feature type="transmembrane region" description="Helical" evidence="8">
    <location>
        <begin position="51"/>
        <end position="73"/>
    </location>
</feature>
<name>A0ABW9JKQ2_9SPHI</name>
<feature type="transmembrane region" description="Helical" evidence="8">
    <location>
        <begin position="321"/>
        <end position="340"/>
    </location>
</feature>
<keyword evidence="10" id="KW-1185">Reference proteome</keyword>
<feature type="transmembrane region" description="Helical" evidence="8">
    <location>
        <begin position="376"/>
        <end position="394"/>
    </location>
</feature>
<gene>
    <name evidence="9" type="ORF">E5L68_012635</name>
</gene>
<dbReference type="PANTHER" id="PTHR43702:SF12">
    <property type="entry name" value="N-ACETYL GLUCOSAMINE TRANSPORTER NAGP"/>
    <property type="match status" value="1"/>
</dbReference>
<feature type="transmembrane region" description="Helical" evidence="8">
    <location>
        <begin position="200"/>
        <end position="217"/>
    </location>
</feature>
<keyword evidence="6 8" id="KW-1133">Transmembrane helix</keyword>
<feature type="transmembrane region" description="Helical" evidence="8">
    <location>
        <begin position="12"/>
        <end position="31"/>
    </location>
</feature>
<feature type="transmembrane region" description="Helical" evidence="8">
    <location>
        <begin position="249"/>
        <end position="269"/>
    </location>
</feature>
<comment type="similarity">
    <text evidence="3">Belongs to the major facilitator superfamily. FHS transporter (TC 2.A.1.7) family.</text>
</comment>
<dbReference type="RefSeq" id="WP_246073448.1">
    <property type="nucleotide sequence ID" value="NZ_SRMP02000023.1"/>
</dbReference>
<comment type="subcellular location">
    <subcellularLocation>
        <location evidence="2">Cell inner membrane</location>
        <topology evidence="2">Multi-pass membrane protein</topology>
    </subcellularLocation>
</comment>
<sequence>MTSTQPQNRTALLPMVICCALFFIFGFVTWANGTLIPFLKLALNLETDLQAFFVTFASYIAYFFLALPSSWILNKIGFKNGLVLGMVVLGVGSLVFIPAADNRSFGLFLTGIFIQGSAMALLQTAVNPYLSIIGPIDSAAARISIAGLCNKGAGVLVPIIFGILFLKNAEETTAKINATTDINAKNAILDELLQRVHTPYIALAVIFVLFAIFIKFINLPEVKEEEDVVEEVGGLKEVKTAVKTSVFQYPHLFLGAFAIFCCVAAEVMAGDGIATYGRELNIAPNLVRFSTSFTLICMLVGYVVGIITIPKFVSQQMALRICAVSGVTLTIISAFTAGYVSYYSVALLGLANSLMWPAIFPLGIRGLGKFTKTGSAIMIMGIAGGALVLPIYGFLKDTLQIDFQHAFLYTMLPAYLYIIFFAIKGHKAGTNV</sequence>
<dbReference type="InterPro" id="IPR036259">
    <property type="entry name" value="MFS_trans_sf"/>
</dbReference>
<dbReference type="Gene3D" id="1.20.1250.20">
    <property type="entry name" value="MFS general substrate transporter like domains"/>
    <property type="match status" value="2"/>
</dbReference>
<dbReference type="InterPro" id="IPR050375">
    <property type="entry name" value="MFS_TsgA-like"/>
</dbReference>
<dbReference type="Pfam" id="PF07690">
    <property type="entry name" value="MFS_1"/>
    <property type="match status" value="1"/>
</dbReference>
<dbReference type="CDD" id="cd17394">
    <property type="entry name" value="MFS_FucP_like"/>
    <property type="match status" value="1"/>
</dbReference>
<keyword evidence="7 8" id="KW-0472">Membrane</keyword>
<dbReference type="EMBL" id="SRMP02000023">
    <property type="protein sequence ID" value="MFN0292244.1"/>
    <property type="molecule type" value="Genomic_DNA"/>
</dbReference>
<organism evidence="9 10">
    <name type="scientific">Pedobacter helvus</name>
    <dbReference type="NCBI Taxonomy" id="2563444"/>
    <lineage>
        <taxon>Bacteria</taxon>
        <taxon>Pseudomonadati</taxon>
        <taxon>Bacteroidota</taxon>
        <taxon>Sphingobacteriia</taxon>
        <taxon>Sphingobacteriales</taxon>
        <taxon>Sphingobacteriaceae</taxon>
        <taxon>Pedobacter</taxon>
    </lineage>
</organism>
<comment type="function">
    <text evidence="1">Intake of glucose and galactose.</text>
</comment>
<comment type="caution">
    <text evidence="9">The sequence shown here is derived from an EMBL/GenBank/DDBJ whole genome shotgun (WGS) entry which is preliminary data.</text>
</comment>
<proteinExistence type="inferred from homology"/>
<dbReference type="Proteomes" id="UP001517367">
    <property type="component" value="Unassembled WGS sequence"/>
</dbReference>
<evidence type="ECO:0000256" key="8">
    <source>
        <dbReference type="SAM" id="Phobius"/>
    </source>
</evidence>
<keyword evidence="5 8" id="KW-0812">Transmembrane</keyword>
<evidence type="ECO:0000313" key="10">
    <source>
        <dbReference type="Proteomes" id="UP001517367"/>
    </source>
</evidence>
<keyword evidence="4" id="KW-1003">Cell membrane</keyword>